<accession>A0A2W4QLS4</accession>
<proteinExistence type="predicted"/>
<name>A0A2W4QLS4_9GAMM</name>
<sequence>MLPNILKHHLQISIWCILALNKMHILNLQPKKKKNLIKPVPYLLGKCTNLSMMMTVIGGNGRVDGMEMQSSISALMPFM</sequence>
<protein>
    <submittedName>
        <fullName evidence="1">Uncharacterized protein</fullName>
    </submittedName>
</protein>
<organism evidence="1 2">
    <name type="scientific">Candidatus Methylumidiphilus alinenensis</name>
    <dbReference type="NCBI Taxonomy" id="2202197"/>
    <lineage>
        <taxon>Bacteria</taxon>
        <taxon>Pseudomonadati</taxon>
        <taxon>Pseudomonadota</taxon>
        <taxon>Gammaproteobacteria</taxon>
        <taxon>Methylococcales</taxon>
        <taxon>Candidatus Methylumidiphilus</taxon>
    </lineage>
</organism>
<evidence type="ECO:0000313" key="1">
    <source>
        <dbReference type="EMBL" id="PZN73125.1"/>
    </source>
</evidence>
<evidence type="ECO:0000313" key="2">
    <source>
        <dbReference type="Proteomes" id="UP000249396"/>
    </source>
</evidence>
<dbReference type="AlphaFoldDB" id="A0A2W4QLS4"/>
<dbReference type="Proteomes" id="UP000249396">
    <property type="component" value="Unassembled WGS sequence"/>
</dbReference>
<gene>
    <name evidence="1" type="ORF">DM484_23190</name>
</gene>
<dbReference type="EMBL" id="QJPH01000465">
    <property type="protein sequence ID" value="PZN73125.1"/>
    <property type="molecule type" value="Genomic_DNA"/>
</dbReference>
<comment type="caution">
    <text evidence="1">The sequence shown here is derived from an EMBL/GenBank/DDBJ whole genome shotgun (WGS) entry which is preliminary data.</text>
</comment>
<reference evidence="1 2" key="1">
    <citation type="journal article" date="2018" name="Aquat. Microb. Ecol.">
        <title>Gammaproteobacterial methanotrophs dominate.</title>
        <authorList>
            <person name="Rissanen A.J."/>
            <person name="Saarenheimo J."/>
            <person name="Tiirola M."/>
            <person name="Peura S."/>
            <person name="Aalto S.L."/>
            <person name="Karvinen A."/>
            <person name="Nykanen H."/>
        </authorList>
    </citation>
    <scope>NUCLEOTIDE SEQUENCE [LARGE SCALE GENOMIC DNA]</scope>
    <source>
        <strain evidence="1">AMbin10</strain>
    </source>
</reference>